<comment type="caution">
    <text evidence="13">Lacks conserved residue(s) required for the propagation of feature annotation.</text>
</comment>
<evidence type="ECO:0000256" key="13">
    <source>
        <dbReference type="HAMAP-Rule" id="MF_00034"/>
    </source>
</evidence>
<keyword evidence="8 13" id="KW-0460">Magnesium</keyword>
<keyword evidence="9 13" id="KW-0238">DNA-binding</keyword>
<comment type="subcellular location">
    <subcellularLocation>
        <location evidence="13">Cytoplasm</location>
    </subcellularLocation>
</comment>
<protein>
    <recommendedName>
        <fullName evidence="13 14">Crossover junction endodeoxyribonuclease RuvC</fullName>
        <ecNumber evidence="13 14">3.1.21.10</ecNumber>
    </recommendedName>
    <alternativeName>
        <fullName evidence="13">Holliday junction nuclease RuvC</fullName>
    </alternativeName>
    <alternativeName>
        <fullName evidence="13">Holliday junction resolvase RuvC</fullName>
    </alternativeName>
</protein>
<accession>A0A2H0UN92</accession>
<dbReference type="SUPFAM" id="SSF53098">
    <property type="entry name" value="Ribonuclease H-like"/>
    <property type="match status" value="1"/>
</dbReference>
<evidence type="ECO:0000256" key="6">
    <source>
        <dbReference type="ARBA" id="ARBA00022763"/>
    </source>
</evidence>
<evidence type="ECO:0000256" key="11">
    <source>
        <dbReference type="ARBA" id="ARBA00023204"/>
    </source>
</evidence>
<comment type="cofactor">
    <cofactor evidence="13">
        <name>Mg(2+)</name>
        <dbReference type="ChEBI" id="CHEBI:18420"/>
    </cofactor>
    <text evidence="13">Binds 2 Mg(2+) ion per subunit.</text>
</comment>
<evidence type="ECO:0000256" key="8">
    <source>
        <dbReference type="ARBA" id="ARBA00022842"/>
    </source>
</evidence>
<dbReference type="PANTHER" id="PTHR30194">
    <property type="entry name" value="CROSSOVER JUNCTION ENDODEOXYRIBONUCLEASE RUVC"/>
    <property type="match status" value="1"/>
</dbReference>
<keyword evidence="7 13" id="KW-0378">Hydrolase</keyword>
<keyword evidence="6 13" id="KW-0227">DNA damage</keyword>
<evidence type="ECO:0000256" key="3">
    <source>
        <dbReference type="ARBA" id="ARBA00022722"/>
    </source>
</evidence>
<comment type="catalytic activity">
    <reaction evidence="12 13">
        <text>Endonucleolytic cleavage at a junction such as a reciprocal single-stranded crossover between two homologous DNA duplexes (Holliday junction).</text>
        <dbReference type="EC" id="3.1.21.10"/>
    </reaction>
</comment>
<dbReference type="EC" id="3.1.21.10" evidence="13 14"/>
<organism evidence="15 16">
    <name type="scientific">Candidatus Harrisonbacteria bacterium CG10_big_fil_rev_8_21_14_0_10_45_28</name>
    <dbReference type="NCBI Taxonomy" id="1974586"/>
    <lineage>
        <taxon>Bacteria</taxon>
        <taxon>Candidatus Harrisoniibacteriota</taxon>
    </lineage>
</organism>
<dbReference type="AlphaFoldDB" id="A0A2H0UN92"/>
<feature type="binding site" evidence="13">
    <location>
        <position position="7"/>
    </location>
    <ligand>
        <name>Mg(2+)</name>
        <dbReference type="ChEBI" id="CHEBI:18420"/>
        <label>1</label>
    </ligand>
</feature>
<dbReference type="GO" id="GO:0006281">
    <property type="term" value="P:DNA repair"/>
    <property type="evidence" value="ECO:0007669"/>
    <property type="project" value="UniProtKB-UniRule"/>
</dbReference>
<evidence type="ECO:0000313" key="16">
    <source>
        <dbReference type="Proteomes" id="UP000230903"/>
    </source>
</evidence>
<keyword evidence="3 13" id="KW-0540">Nuclease</keyword>
<dbReference type="Gene3D" id="3.30.420.10">
    <property type="entry name" value="Ribonuclease H-like superfamily/Ribonuclease H"/>
    <property type="match status" value="1"/>
</dbReference>
<dbReference type="HAMAP" id="MF_00034">
    <property type="entry name" value="RuvC"/>
    <property type="match status" value="1"/>
</dbReference>
<evidence type="ECO:0000256" key="9">
    <source>
        <dbReference type="ARBA" id="ARBA00023125"/>
    </source>
</evidence>
<dbReference type="PANTHER" id="PTHR30194:SF3">
    <property type="entry name" value="CROSSOVER JUNCTION ENDODEOXYRIBONUCLEASE RUVC"/>
    <property type="match status" value="1"/>
</dbReference>
<dbReference type="CDD" id="cd16962">
    <property type="entry name" value="RuvC"/>
    <property type="match status" value="1"/>
</dbReference>
<feature type="active site" evidence="13">
    <location>
        <position position="67"/>
    </location>
</feature>
<dbReference type="GO" id="GO:0003677">
    <property type="term" value="F:DNA binding"/>
    <property type="evidence" value="ECO:0007669"/>
    <property type="project" value="UniProtKB-KW"/>
</dbReference>
<name>A0A2H0UN92_9BACT</name>
<dbReference type="InterPro" id="IPR002176">
    <property type="entry name" value="X-over_junc_endoDNase_RuvC"/>
</dbReference>
<evidence type="ECO:0000256" key="12">
    <source>
        <dbReference type="ARBA" id="ARBA00029354"/>
    </source>
</evidence>
<feature type="binding site" evidence="13">
    <location>
        <position position="67"/>
    </location>
    <ligand>
        <name>Mg(2+)</name>
        <dbReference type="ChEBI" id="CHEBI:18420"/>
        <label>2</label>
    </ligand>
</feature>
<keyword evidence="10 13" id="KW-0233">DNA recombination</keyword>
<evidence type="ECO:0000256" key="5">
    <source>
        <dbReference type="ARBA" id="ARBA00022759"/>
    </source>
</evidence>
<dbReference type="NCBIfam" id="NF000711">
    <property type="entry name" value="PRK00039.2-1"/>
    <property type="match status" value="1"/>
</dbReference>
<keyword evidence="2 13" id="KW-0963">Cytoplasm</keyword>
<keyword evidence="5 13" id="KW-0255">Endonuclease</keyword>
<keyword evidence="4 13" id="KW-0479">Metal-binding</keyword>
<dbReference type="InterPro" id="IPR012337">
    <property type="entry name" value="RNaseH-like_sf"/>
</dbReference>
<comment type="function">
    <text evidence="13">The RuvA-RuvB-RuvC complex processes Holliday junction (HJ) DNA during genetic recombination and DNA repair. Endonuclease that resolves HJ intermediates. Cleaves cruciform DNA by making single-stranded nicks across the HJ at symmetrical positions within the homologous arms, yielding a 5'-phosphate and a 3'-hydroxyl group; requires a central core of homology in the junction. The consensus cleavage sequence is 5'-(A/T)TT(C/G)-3'. Cleavage occurs on the 3'-side of the TT dinucleotide at the point of strand exchange. HJ branch migration catalyzed by RuvA-RuvB allows RuvC to scan DNA until it finds its consensus sequence, where it cleaves and resolves the cruciform DNA.</text>
</comment>
<sequence length="161" mass="17854">MYILGIDPGSTLIGYGLIKKTSKNELEEITHGVLKITEKDLSQKIASLAKRLRALIKKTKPDLVGVEKLFFAKNKKTALEVAHARGVIMLIVLESRLPVVEYTPAEIKQAVTGYGSADKKMIQKMVSIILKTELHSDDNAADALAVAITTANRYEYEQRTR</sequence>
<evidence type="ECO:0000313" key="15">
    <source>
        <dbReference type="EMBL" id="PIR87863.1"/>
    </source>
</evidence>
<dbReference type="GO" id="GO:0008821">
    <property type="term" value="F:crossover junction DNA endonuclease activity"/>
    <property type="evidence" value="ECO:0007669"/>
    <property type="project" value="UniProtKB-UniRule"/>
</dbReference>
<dbReference type="GO" id="GO:0006310">
    <property type="term" value="P:DNA recombination"/>
    <property type="evidence" value="ECO:0007669"/>
    <property type="project" value="UniProtKB-UniRule"/>
</dbReference>
<comment type="caution">
    <text evidence="15">The sequence shown here is derived from an EMBL/GenBank/DDBJ whole genome shotgun (WGS) entry which is preliminary data.</text>
</comment>
<evidence type="ECO:0000256" key="10">
    <source>
        <dbReference type="ARBA" id="ARBA00023172"/>
    </source>
</evidence>
<dbReference type="GO" id="GO:0048476">
    <property type="term" value="C:Holliday junction resolvase complex"/>
    <property type="evidence" value="ECO:0007669"/>
    <property type="project" value="UniProtKB-UniRule"/>
</dbReference>
<dbReference type="Pfam" id="PF02075">
    <property type="entry name" value="RuvC"/>
    <property type="match status" value="1"/>
</dbReference>
<dbReference type="Proteomes" id="UP000230903">
    <property type="component" value="Unassembled WGS sequence"/>
</dbReference>
<gene>
    <name evidence="13" type="primary">ruvC</name>
    <name evidence="15" type="ORF">COU10_02380</name>
</gene>
<evidence type="ECO:0000256" key="1">
    <source>
        <dbReference type="ARBA" id="ARBA00009518"/>
    </source>
</evidence>
<dbReference type="GO" id="GO:0000287">
    <property type="term" value="F:magnesium ion binding"/>
    <property type="evidence" value="ECO:0007669"/>
    <property type="project" value="UniProtKB-UniRule"/>
</dbReference>
<proteinExistence type="inferred from homology"/>
<dbReference type="NCBIfam" id="TIGR00228">
    <property type="entry name" value="ruvC"/>
    <property type="match status" value="1"/>
</dbReference>
<evidence type="ECO:0000256" key="14">
    <source>
        <dbReference type="NCBIfam" id="TIGR00228"/>
    </source>
</evidence>
<evidence type="ECO:0000256" key="4">
    <source>
        <dbReference type="ARBA" id="ARBA00022723"/>
    </source>
</evidence>
<keyword evidence="11 13" id="KW-0234">DNA repair</keyword>
<dbReference type="PRINTS" id="PR00696">
    <property type="entry name" value="RSOLVASERUVC"/>
</dbReference>
<comment type="subunit">
    <text evidence="13">Homodimer which binds Holliday junction (HJ) DNA. The HJ becomes 2-fold symmetrical on binding to RuvC with unstacked arms; it has a different conformation from HJ DNA in complex with RuvA. In the full resolvosome a probable DNA-RuvA(4)-RuvB(12)-RuvC(2) complex forms which resolves the HJ.</text>
</comment>
<dbReference type="FunFam" id="3.30.420.10:FF:000002">
    <property type="entry name" value="Crossover junction endodeoxyribonuclease RuvC"/>
    <property type="match status" value="1"/>
</dbReference>
<dbReference type="GO" id="GO:0005737">
    <property type="term" value="C:cytoplasm"/>
    <property type="evidence" value="ECO:0007669"/>
    <property type="project" value="UniProtKB-SubCell"/>
</dbReference>
<comment type="similarity">
    <text evidence="1 13">Belongs to the RuvC family.</text>
</comment>
<evidence type="ECO:0000256" key="7">
    <source>
        <dbReference type="ARBA" id="ARBA00022801"/>
    </source>
</evidence>
<dbReference type="InterPro" id="IPR036397">
    <property type="entry name" value="RNaseH_sf"/>
</dbReference>
<evidence type="ECO:0000256" key="2">
    <source>
        <dbReference type="ARBA" id="ARBA00022490"/>
    </source>
</evidence>
<feature type="active site" evidence="13">
    <location>
        <position position="7"/>
    </location>
</feature>
<dbReference type="EMBL" id="PFBC01000037">
    <property type="protein sequence ID" value="PIR87863.1"/>
    <property type="molecule type" value="Genomic_DNA"/>
</dbReference>
<reference evidence="16" key="1">
    <citation type="submission" date="2017-09" db="EMBL/GenBank/DDBJ databases">
        <title>Depth-based differentiation of microbial function through sediment-hosted aquifers and enrichment of novel symbionts in the deep terrestrial subsurface.</title>
        <authorList>
            <person name="Probst A.J."/>
            <person name="Ladd B."/>
            <person name="Jarett J.K."/>
            <person name="Geller-Mcgrath D.E."/>
            <person name="Sieber C.M.K."/>
            <person name="Emerson J.B."/>
            <person name="Anantharaman K."/>
            <person name="Thomas B.C."/>
            <person name="Malmstrom R."/>
            <person name="Stieglmeier M."/>
            <person name="Klingl A."/>
            <person name="Woyke T."/>
            <person name="Ryan C.M."/>
            <person name="Banfield J.F."/>
        </authorList>
    </citation>
    <scope>NUCLEOTIDE SEQUENCE [LARGE SCALE GENOMIC DNA]</scope>
</reference>